<dbReference type="InterPro" id="IPR011646">
    <property type="entry name" value="KAP_P-loop"/>
</dbReference>
<dbReference type="AlphaFoldDB" id="A0A5Q0H0U0"/>
<feature type="domain" description="KAP NTPase" evidence="3">
    <location>
        <begin position="441"/>
        <end position="611"/>
    </location>
</feature>
<feature type="region of interest" description="Disordered" evidence="2">
    <location>
        <begin position="537"/>
        <end position="557"/>
    </location>
</feature>
<dbReference type="InterPro" id="IPR052754">
    <property type="entry name" value="NTPase_KAP_P-loop"/>
</dbReference>
<accession>A0A5Q0H0U0</accession>
<dbReference type="KEGG" id="ssyi:EKG83_22750"/>
<name>A0A5Q0H0U0_SACSY</name>
<feature type="coiled-coil region" evidence="1">
    <location>
        <begin position="340"/>
        <end position="367"/>
    </location>
</feature>
<dbReference type="PANTHER" id="PTHR22674:SF6">
    <property type="entry name" value="NTPASE KAP FAMILY P-LOOP DOMAIN-CONTAINING PROTEIN 1"/>
    <property type="match status" value="1"/>
</dbReference>
<dbReference type="RefSeq" id="WP_153278307.1">
    <property type="nucleotide sequence ID" value="NZ_CP034550.1"/>
</dbReference>
<reference evidence="5" key="1">
    <citation type="journal article" date="2021" name="Curr. Microbiol.">
        <title>Complete genome of nocamycin-producing strain Saccharothrix syringae NRRL B-16468 reveals the biosynthetic potential for secondary metabolites.</title>
        <authorList>
            <person name="Mo X."/>
            <person name="Yang S."/>
        </authorList>
    </citation>
    <scope>NUCLEOTIDE SEQUENCE [LARGE SCALE GENOMIC DNA]</scope>
    <source>
        <strain evidence="5">ATCC 51364 / DSM 43886 / JCM 6844 / KCTC 9398 / NBRC 14523 / NRRL B-16468 / INA 2240</strain>
    </source>
</reference>
<evidence type="ECO:0000313" key="5">
    <source>
        <dbReference type="Proteomes" id="UP000325787"/>
    </source>
</evidence>
<feature type="compositionally biased region" description="Pro residues" evidence="2">
    <location>
        <begin position="545"/>
        <end position="557"/>
    </location>
</feature>
<evidence type="ECO:0000256" key="2">
    <source>
        <dbReference type="SAM" id="MobiDB-lite"/>
    </source>
</evidence>
<keyword evidence="1" id="KW-0175">Coiled coil</keyword>
<sequence>MLLIGLDPEVVPLVEDLWNGIRGPEIESRPAWVAEDEPADAVPDELAGGVTSDLVDPVRPIPLERDRLGVTPYVSMLAAVVAERATPTPLSIGVFGEWGSGKSFFMGMLRGRIEELAGTGDARYCRRIVQIGFNAWHYADTNLWASLADVIFRGLADPEPGAEAQRGELQRLLAEKVGGRAELEEAGTRAEAEVARLRARVDEADGAHVTGARDLLAALRGSEQVRARLDRVWRRIGVADDVERARLLSDQLQDAHADAVAVRRVPGDRNGRIALAAAGAVLGLSALAGLAVPLVALVGGAAGAALAALGGGLLARARTGLGELRALSEDLRGGLDRIHDERVRAEAAELMDRLREAEADHLVAQAQLDEVVAHVGELGRRLAELNPARRASEFLRDRGDAYTGGLGVVSALRKDFEQLVALLADWRANPDADSARRPIDRVVLHVDDLDRCEPRQVVQVLEAVHLLLAMDLFVVVVGVDPRWLVRALRSHYADLLDGAGSELPTPPEDYLEKIVNIPFTLPGMVRGTLGHVLRSMVDGDSPTPAATPVPAAEPAPPSDLLTIERDAVLAHPQRPARPLTEGELRFLDALDPLVRTPRAAKRLFNVYRMIRASRDLGEAAAFLGDDDRPGEFQAVVVLLGIVAATPALAAAALTAPPGTGVRGGLLHRDRADAWSSFAADLAPRDGRSPVVGALTDGQAEAWFHLHRGLQEVTALVTLPDLAAFQDWAPHVRRFSYSSR</sequence>
<dbReference type="Proteomes" id="UP000325787">
    <property type="component" value="Chromosome"/>
</dbReference>
<evidence type="ECO:0000313" key="4">
    <source>
        <dbReference type="EMBL" id="QFZ19871.1"/>
    </source>
</evidence>
<evidence type="ECO:0000256" key="1">
    <source>
        <dbReference type="SAM" id="Coils"/>
    </source>
</evidence>
<dbReference type="PANTHER" id="PTHR22674">
    <property type="entry name" value="NTPASE, KAP FAMILY P-LOOP DOMAIN-CONTAINING 1"/>
    <property type="match status" value="1"/>
</dbReference>
<protein>
    <recommendedName>
        <fullName evidence="3">KAP NTPase domain-containing protein</fullName>
    </recommendedName>
</protein>
<organism evidence="4 5">
    <name type="scientific">Saccharothrix syringae</name>
    <name type="common">Nocardiopsis syringae</name>
    <dbReference type="NCBI Taxonomy" id="103733"/>
    <lineage>
        <taxon>Bacteria</taxon>
        <taxon>Bacillati</taxon>
        <taxon>Actinomycetota</taxon>
        <taxon>Actinomycetes</taxon>
        <taxon>Pseudonocardiales</taxon>
        <taxon>Pseudonocardiaceae</taxon>
        <taxon>Saccharothrix</taxon>
    </lineage>
</organism>
<evidence type="ECO:0000259" key="3">
    <source>
        <dbReference type="Pfam" id="PF07693"/>
    </source>
</evidence>
<dbReference type="Pfam" id="PF07693">
    <property type="entry name" value="KAP_NTPase"/>
    <property type="match status" value="2"/>
</dbReference>
<dbReference type="EMBL" id="CP034550">
    <property type="protein sequence ID" value="QFZ19871.1"/>
    <property type="molecule type" value="Genomic_DNA"/>
</dbReference>
<keyword evidence="5" id="KW-1185">Reference proteome</keyword>
<proteinExistence type="predicted"/>
<gene>
    <name evidence="4" type="ORF">EKG83_22750</name>
</gene>
<feature type="domain" description="KAP NTPase" evidence="3">
    <location>
        <begin position="71"/>
        <end position="154"/>
    </location>
</feature>